<evidence type="ECO:0000313" key="5">
    <source>
        <dbReference type="Proteomes" id="UP000254396"/>
    </source>
</evidence>
<gene>
    <name evidence="1" type="ORF">DAI13_10735</name>
    <name evidence="2" type="ORF">EU507_03840</name>
    <name evidence="3" type="ORF">NCTC13379_01711</name>
</gene>
<accession>A0A855UGF0</accession>
<evidence type="ECO:0000313" key="4">
    <source>
        <dbReference type="Proteomes" id="UP000244140"/>
    </source>
</evidence>
<dbReference type="EMBL" id="PZZH01000001">
    <property type="protein sequence ID" value="PTN78199.1"/>
    <property type="molecule type" value="Genomic_DNA"/>
</dbReference>
<evidence type="ECO:0000313" key="1">
    <source>
        <dbReference type="EMBL" id="PTN78199.1"/>
    </source>
</evidence>
<name>A0A855UGF0_ENTFL</name>
<dbReference type="RefSeq" id="WP_010706514.1">
    <property type="nucleotide sequence ID" value="NZ_AP026714.1"/>
</dbReference>
<organism evidence="1 4">
    <name type="scientific">Enterococcus faecalis</name>
    <name type="common">Streptococcus faecalis</name>
    <dbReference type="NCBI Taxonomy" id="1351"/>
    <lineage>
        <taxon>Bacteria</taxon>
        <taxon>Bacillati</taxon>
        <taxon>Bacillota</taxon>
        <taxon>Bacilli</taxon>
        <taxon>Lactobacillales</taxon>
        <taxon>Enterococcaceae</taxon>
        <taxon>Enterococcus</taxon>
    </lineage>
</organism>
<evidence type="ECO:0000313" key="2">
    <source>
        <dbReference type="EMBL" id="RYU34608.1"/>
    </source>
</evidence>
<reference evidence="3 5" key="2">
    <citation type="submission" date="2018-06" db="EMBL/GenBank/DDBJ databases">
        <authorList>
            <consortium name="Pathogen Informatics"/>
            <person name="Doyle S."/>
        </authorList>
    </citation>
    <scope>NUCLEOTIDE SEQUENCE [LARGE SCALE GENOMIC DNA]</scope>
    <source>
        <strain evidence="3 5">NCTC13379</strain>
    </source>
</reference>
<reference evidence="2 6" key="3">
    <citation type="submission" date="2019-02" db="EMBL/GenBank/DDBJ databases">
        <title>From farm to fork: dissemination of Tn554::fexA-optrA in linezolid-resistant Enterococcus faecalis clones from chicken feces and meat in Tunisia.</title>
        <authorList>
            <person name="Tedim A.P."/>
            <person name="Elghaieb H."/>
            <person name="Abbassi M.S."/>
            <person name="Novais C."/>
            <person name="Hassen A."/>
            <person name="Peixe L."/>
            <person name="Freitas A.R."/>
        </authorList>
    </citation>
    <scope>NUCLEOTIDE SEQUENCE [LARGE SCALE GENOMIC DNA]</scope>
    <source>
        <strain evidence="2 6">728T</strain>
    </source>
</reference>
<comment type="caution">
    <text evidence="1">The sequence shown here is derived from an EMBL/GenBank/DDBJ whole genome shotgun (WGS) entry which is preliminary data.</text>
</comment>
<protein>
    <submittedName>
        <fullName evidence="1">Uncharacterized protein</fullName>
    </submittedName>
</protein>
<dbReference type="Proteomes" id="UP000254396">
    <property type="component" value="Unassembled WGS sequence"/>
</dbReference>
<evidence type="ECO:0000313" key="6">
    <source>
        <dbReference type="Proteomes" id="UP000292223"/>
    </source>
</evidence>
<proteinExistence type="predicted"/>
<dbReference type="EMBL" id="UGIX01000001">
    <property type="protein sequence ID" value="STP65634.1"/>
    <property type="molecule type" value="Genomic_DNA"/>
</dbReference>
<evidence type="ECO:0000313" key="3">
    <source>
        <dbReference type="EMBL" id="STP65634.1"/>
    </source>
</evidence>
<dbReference type="Proteomes" id="UP000244140">
    <property type="component" value="Unassembled WGS sequence"/>
</dbReference>
<dbReference type="AlphaFoldDB" id="A0A855UGF0"/>
<dbReference type="Proteomes" id="UP000292223">
    <property type="component" value="Unassembled WGS sequence"/>
</dbReference>
<dbReference type="EMBL" id="SEWT01000002">
    <property type="protein sequence ID" value="RYU34608.1"/>
    <property type="molecule type" value="Genomic_DNA"/>
</dbReference>
<reference evidence="1 4" key="1">
    <citation type="submission" date="2018-04" db="EMBL/GenBank/DDBJ databases">
        <authorList>
            <person name="Van Tyne D."/>
        </authorList>
    </citation>
    <scope>NUCLEOTIDE SEQUENCE [LARGE SCALE GENOMIC DNA]</scope>
    <source>
        <strain evidence="1 4">B2535</strain>
    </source>
</reference>
<sequence>MYYPTTKFDQYGARQLPKEDVSEEIDETADYDKDSMGETIAQEDGVFEILYTVTTVMSNRCLKIKTEKAIVTQQDIVDFILEIGEEKITSIKFVGLGEKYLEIGGNYNGE</sequence>